<proteinExistence type="predicted"/>
<dbReference type="PROSITE" id="PS51257">
    <property type="entry name" value="PROKAR_LIPOPROTEIN"/>
    <property type="match status" value="1"/>
</dbReference>
<evidence type="ECO:0000256" key="1">
    <source>
        <dbReference type="SAM" id="SignalP"/>
    </source>
</evidence>
<accession>A0A2S9Q4M5</accession>
<dbReference type="RefSeq" id="WP_105865276.1">
    <property type="nucleotide sequence ID" value="NZ_PUEJ01000014.1"/>
</dbReference>
<dbReference type="PANTHER" id="PTHR36513">
    <property type="entry name" value="ABC TRANSMEMBRANE TYPE-1 DOMAIN-CONTAINING PROTEIN"/>
    <property type="match status" value="1"/>
</dbReference>
<evidence type="ECO:0000313" key="2">
    <source>
        <dbReference type="EMBL" id="PRH84313.1"/>
    </source>
</evidence>
<dbReference type="AlphaFoldDB" id="A0A2S9Q4M5"/>
<feature type="signal peptide" evidence="1">
    <location>
        <begin position="1"/>
        <end position="24"/>
    </location>
</feature>
<dbReference type="OrthoDB" id="9797755at2"/>
<keyword evidence="3" id="KW-1185">Reference proteome</keyword>
<reference evidence="2 3" key="1">
    <citation type="submission" date="2018-02" db="EMBL/GenBank/DDBJ databases">
        <title>Whole genome sequencing of endophytic bacterium.</title>
        <authorList>
            <person name="Eedara R."/>
            <person name="Podile A.R."/>
        </authorList>
    </citation>
    <scope>NUCLEOTIDE SEQUENCE [LARGE SCALE GENOMIC DNA]</scope>
    <source>
        <strain evidence="2 3">RP1T</strain>
    </source>
</reference>
<sequence length="379" mass="40906">MAPSPRFLVRFSVVLFALAGLASCADRPGALMLHPVSISAGVGTPVNILVATTRQRSEIDKRDFTAKRNFGLSYEAYTISVPPNHVAGNIEWPKKPPGNPAVNFVVTSSAPLDQARFDAAVVKDTKGTGEVIVFVHGYNTNYQEAVYRVAQLEKDSGFPGAVVAFAWPSLGTLTGYVADRESTTYSRDYLETTLNGLARTPGVKRIHIIAHSMGNWLAVEALRQARIRGNSAFLPKLGEVFLMSPDIDIDVFRTQLDTIGKLNQPITVAISRDDRALGFSQRLAGDVPRVGNVLIDNKEAQQAIAHYGLRVIDMSDAKSLDSMNHSKFVGLLPSLHQMAKSDAAAARGNPISRTGLFVVNTAGTLLQTPLRLGEAIVGQ</sequence>
<dbReference type="InterPro" id="IPR029058">
    <property type="entry name" value="AB_hydrolase_fold"/>
</dbReference>
<dbReference type="PANTHER" id="PTHR36513:SF1">
    <property type="entry name" value="TRANSMEMBRANE PROTEIN"/>
    <property type="match status" value="1"/>
</dbReference>
<dbReference type="SUPFAM" id="SSF53474">
    <property type="entry name" value="alpha/beta-Hydrolases"/>
    <property type="match status" value="1"/>
</dbReference>
<keyword evidence="1" id="KW-0732">Signal</keyword>
<protein>
    <recommendedName>
        <fullName evidence="4">Esterase</fullName>
    </recommendedName>
</protein>
<dbReference type="PIRSF" id="PIRSF033909">
    <property type="entry name" value="UCP033909"/>
    <property type="match status" value="1"/>
</dbReference>
<feature type="chain" id="PRO_5015393144" description="Esterase" evidence="1">
    <location>
        <begin position="25"/>
        <end position="379"/>
    </location>
</feature>
<name>A0A2S9Q4M5_9HYPH</name>
<dbReference type="Pfam" id="PF05990">
    <property type="entry name" value="DUF900"/>
    <property type="match status" value="1"/>
</dbReference>
<comment type="caution">
    <text evidence="2">The sequence shown here is derived from an EMBL/GenBank/DDBJ whole genome shotgun (WGS) entry which is preliminary data.</text>
</comment>
<dbReference type="Proteomes" id="UP000237682">
    <property type="component" value="Unassembled WGS sequence"/>
</dbReference>
<evidence type="ECO:0008006" key="4">
    <source>
        <dbReference type="Google" id="ProtNLM"/>
    </source>
</evidence>
<organism evidence="2 3">
    <name type="scientific">Labrys okinawensis</name>
    <dbReference type="NCBI Taxonomy" id="346911"/>
    <lineage>
        <taxon>Bacteria</taxon>
        <taxon>Pseudomonadati</taxon>
        <taxon>Pseudomonadota</taxon>
        <taxon>Alphaproteobacteria</taxon>
        <taxon>Hyphomicrobiales</taxon>
        <taxon>Xanthobacteraceae</taxon>
        <taxon>Labrys</taxon>
    </lineage>
</organism>
<dbReference type="InterPro" id="IPR014586">
    <property type="entry name" value="UCP033909"/>
</dbReference>
<dbReference type="EMBL" id="PUEJ01000014">
    <property type="protein sequence ID" value="PRH84313.1"/>
    <property type="molecule type" value="Genomic_DNA"/>
</dbReference>
<gene>
    <name evidence="2" type="ORF">C5L14_27625</name>
</gene>
<dbReference type="InterPro" id="IPR010297">
    <property type="entry name" value="DUF900_hydrolase"/>
</dbReference>
<evidence type="ECO:0000313" key="3">
    <source>
        <dbReference type="Proteomes" id="UP000237682"/>
    </source>
</evidence>
<dbReference type="Gene3D" id="3.40.50.1820">
    <property type="entry name" value="alpha/beta hydrolase"/>
    <property type="match status" value="1"/>
</dbReference>